<organism evidence="3 4">
    <name type="scientific">Crocosphaera watsonii WH 0003</name>
    <dbReference type="NCBI Taxonomy" id="423471"/>
    <lineage>
        <taxon>Bacteria</taxon>
        <taxon>Bacillati</taxon>
        <taxon>Cyanobacteriota</taxon>
        <taxon>Cyanophyceae</taxon>
        <taxon>Oscillatoriophycideae</taxon>
        <taxon>Chroococcales</taxon>
        <taxon>Aphanothecaceae</taxon>
        <taxon>Crocosphaera</taxon>
    </lineage>
</organism>
<dbReference type="GeneID" id="88766692"/>
<proteinExistence type="predicted"/>
<dbReference type="EMBL" id="AESD01000457">
    <property type="protein sequence ID" value="EHJ12193.1"/>
    <property type="molecule type" value="Genomic_DNA"/>
</dbReference>
<sequence length="162" mass="17824">MLKQLLLKGCVGAVICVSGLGVFSPSSQATEAITQSSSPTLIAEAISRPELEQFAKAIANLRAIDEETRSKMIEAVQANGMSPEEFMEIGQQEEGERNLSEEQQAQFDTALEAVRDLNEEDRQKKRVAVEEAGLKISRFNEIGKIVESDSDLQKQVVEILSR</sequence>
<feature type="signal peptide" evidence="1">
    <location>
        <begin position="1"/>
        <end position="29"/>
    </location>
</feature>
<protein>
    <recommendedName>
        <fullName evidence="2">DUF4168 domain-containing protein</fullName>
    </recommendedName>
</protein>
<evidence type="ECO:0000313" key="3">
    <source>
        <dbReference type="EMBL" id="EHJ12193.1"/>
    </source>
</evidence>
<feature type="domain" description="DUF4168" evidence="2">
    <location>
        <begin position="97"/>
        <end position="156"/>
    </location>
</feature>
<dbReference type="RefSeq" id="WP_007306026.1">
    <property type="nucleotide sequence ID" value="NZ_AESD01000457.1"/>
</dbReference>
<comment type="caution">
    <text evidence="3">The sequence shown here is derived from an EMBL/GenBank/DDBJ whole genome shotgun (WGS) entry which is preliminary data.</text>
</comment>
<evidence type="ECO:0000259" key="2">
    <source>
        <dbReference type="Pfam" id="PF13767"/>
    </source>
</evidence>
<keyword evidence="1" id="KW-0732">Signal</keyword>
<evidence type="ECO:0000256" key="1">
    <source>
        <dbReference type="SAM" id="SignalP"/>
    </source>
</evidence>
<dbReference type="Pfam" id="PF13767">
    <property type="entry name" value="DUF4168"/>
    <property type="match status" value="1"/>
</dbReference>
<feature type="chain" id="PRO_5003479139" description="DUF4168 domain-containing protein" evidence="1">
    <location>
        <begin position="30"/>
        <end position="162"/>
    </location>
</feature>
<dbReference type="PATRIC" id="fig|423471.3.peg.2922"/>
<gene>
    <name evidence="3" type="ORF">CWATWH0003_3106</name>
</gene>
<name>G5J6K5_CROWT</name>
<dbReference type="AlphaFoldDB" id="G5J6K5"/>
<dbReference type="InterPro" id="IPR025433">
    <property type="entry name" value="DUF4168"/>
</dbReference>
<accession>G5J6K5</accession>
<evidence type="ECO:0000313" key="4">
    <source>
        <dbReference type="Proteomes" id="UP000003477"/>
    </source>
</evidence>
<reference evidence="3 4" key="1">
    <citation type="journal article" date="2011" name="Front. Microbiol.">
        <title>Two Strains of Crocosphaera watsonii with Highly Conserved Genomes are Distinguished by Strain-Specific Features.</title>
        <authorList>
            <person name="Bench S.R."/>
            <person name="Ilikchyan I.N."/>
            <person name="Tripp H.J."/>
            <person name="Zehr J.P."/>
        </authorList>
    </citation>
    <scope>NUCLEOTIDE SEQUENCE [LARGE SCALE GENOMIC DNA]</scope>
    <source>
        <strain evidence="3 4">WH 0003</strain>
    </source>
</reference>
<dbReference type="Proteomes" id="UP000003477">
    <property type="component" value="Unassembled WGS sequence"/>
</dbReference>